<feature type="chain" id="PRO_5020511422" evidence="2">
    <location>
        <begin position="27"/>
        <end position="356"/>
    </location>
</feature>
<evidence type="ECO:0000256" key="2">
    <source>
        <dbReference type="SAM" id="SignalP"/>
    </source>
</evidence>
<dbReference type="InterPro" id="IPR016187">
    <property type="entry name" value="CTDL_fold"/>
</dbReference>
<dbReference type="Gene3D" id="3.90.1580.10">
    <property type="entry name" value="paralog of FGE (formylglycine-generating enzyme)"/>
    <property type="match status" value="1"/>
</dbReference>
<feature type="signal peptide" evidence="2">
    <location>
        <begin position="1"/>
        <end position="26"/>
    </location>
</feature>
<accession>A0A4Q1C878</accession>
<reference evidence="4 5" key="1">
    <citation type="submission" date="2019-01" db="EMBL/GenBank/DDBJ databases">
        <title>Lacunisphaera sp. strain TWA-58.</title>
        <authorList>
            <person name="Chen W.-M."/>
        </authorList>
    </citation>
    <scope>NUCLEOTIDE SEQUENCE [LARGE SCALE GENOMIC DNA]</scope>
    <source>
        <strain evidence="4 5">TWA-58</strain>
    </source>
</reference>
<keyword evidence="2" id="KW-0732">Signal</keyword>
<dbReference type="InterPro" id="IPR051043">
    <property type="entry name" value="Sulfatase_Mod_Factor_Kinase"/>
</dbReference>
<proteinExistence type="predicted"/>
<dbReference type="PANTHER" id="PTHR23150">
    <property type="entry name" value="SULFATASE MODIFYING FACTOR 1, 2"/>
    <property type="match status" value="1"/>
</dbReference>
<dbReference type="AlphaFoldDB" id="A0A4Q1C878"/>
<protein>
    <submittedName>
        <fullName evidence="4">Formylglycine-generating enzyme family protein</fullName>
    </submittedName>
</protein>
<dbReference type="RefSeq" id="WP_129046454.1">
    <property type="nucleotide sequence ID" value="NZ_SDHX01000001.1"/>
</dbReference>
<feature type="region of interest" description="Disordered" evidence="1">
    <location>
        <begin position="287"/>
        <end position="311"/>
    </location>
</feature>
<keyword evidence="5" id="KW-1185">Reference proteome</keyword>
<evidence type="ECO:0000256" key="1">
    <source>
        <dbReference type="SAM" id="MobiDB-lite"/>
    </source>
</evidence>
<sequence length="356" mass="38727">MSTVAMRIRALGLDVLCILAAANAFGDFGPTQENTGPVPAHAPAGMVWIPGGEFSMGCKDPRGDLCGGNEPMTDARPIHRVRVDAFWMDRTEVTNAEFARFVEATGYVTVAERPLRPEDFPGVPRDKLVPGSVVFTPPDHAVQLTNALRWWSYVPGANWRHPTGPESNLAGRENHPVVHIAHEDAETYARWAGKRLPTEAEWEFAARGGRAGEAYPWGNELTPGGRWLANIWEGGFPHANSKADGFADTAPVASFPANGYGLHDVAGNVWEWCSDWYRPDAYAQQARPDSAVTNPAGPAQADSFDPQEPGLAKRVQRGGSYLCTDLYCTRYMLGTRGKGAPDTGSNHLGFRCVRSP</sequence>
<dbReference type="PANTHER" id="PTHR23150:SF19">
    <property type="entry name" value="FORMYLGLYCINE-GENERATING ENZYME"/>
    <property type="match status" value="1"/>
</dbReference>
<organism evidence="4 5">
    <name type="scientific">Oleiharenicola lentus</name>
    <dbReference type="NCBI Taxonomy" id="2508720"/>
    <lineage>
        <taxon>Bacteria</taxon>
        <taxon>Pseudomonadati</taxon>
        <taxon>Verrucomicrobiota</taxon>
        <taxon>Opitutia</taxon>
        <taxon>Opitutales</taxon>
        <taxon>Opitutaceae</taxon>
        <taxon>Oleiharenicola</taxon>
    </lineage>
</organism>
<dbReference type="InterPro" id="IPR042095">
    <property type="entry name" value="SUMF_sf"/>
</dbReference>
<evidence type="ECO:0000313" key="4">
    <source>
        <dbReference type="EMBL" id="RXK55088.1"/>
    </source>
</evidence>
<comment type="caution">
    <text evidence="4">The sequence shown here is derived from an EMBL/GenBank/DDBJ whole genome shotgun (WGS) entry which is preliminary data.</text>
</comment>
<dbReference type="Pfam" id="PF03781">
    <property type="entry name" value="FGE-sulfatase"/>
    <property type="match status" value="1"/>
</dbReference>
<evidence type="ECO:0000313" key="5">
    <source>
        <dbReference type="Proteomes" id="UP000290218"/>
    </source>
</evidence>
<dbReference type="SUPFAM" id="SSF56436">
    <property type="entry name" value="C-type lectin-like"/>
    <property type="match status" value="1"/>
</dbReference>
<name>A0A4Q1C878_9BACT</name>
<gene>
    <name evidence="4" type="ORF">ESB00_04085</name>
</gene>
<dbReference type="InterPro" id="IPR005532">
    <property type="entry name" value="SUMF_dom"/>
</dbReference>
<dbReference type="EMBL" id="SDHX01000001">
    <property type="protein sequence ID" value="RXK55088.1"/>
    <property type="molecule type" value="Genomic_DNA"/>
</dbReference>
<dbReference type="GO" id="GO:0120147">
    <property type="term" value="F:formylglycine-generating oxidase activity"/>
    <property type="evidence" value="ECO:0007669"/>
    <property type="project" value="TreeGrafter"/>
</dbReference>
<evidence type="ECO:0000259" key="3">
    <source>
        <dbReference type="Pfam" id="PF03781"/>
    </source>
</evidence>
<dbReference type="OrthoDB" id="9768004at2"/>
<dbReference type="Proteomes" id="UP000290218">
    <property type="component" value="Unassembled WGS sequence"/>
</dbReference>
<feature type="domain" description="Sulfatase-modifying factor enzyme-like" evidence="3">
    <location>
        <begin position="44"/>
        <end position="354"/>
    </location>
</feature>